<feature type="domain" description="Flagellin N-terminal" evidence="4">
    <location>
        <begin position="9"/>
        <end position="143"/>
    </location>
</feature>
<dbReference type="AlphaFoldDB" id="A0A2S6MZF8"/>
<evidence type="ECO:0000313" key="7">
    <source>
        <dbReference type="Proteomes" id="UP000239724"/>
    </source>
</evidence>
<reference evidence="6 7" key="1">
    <citation type="journal article" date="2018" name="Arch. Microbiol.">
        <title>New insights into the metabolic potential of the phototrophic purple bacterium Rhodopila globiformis DSM 161(T) from its draft genome sequence and evidence for a vanadium-dependent nitrogenase.</title>
        <authorList>
            <person name="Imhoff J.F."/>
            <person name="Rahn T."/>
            <person name="Kunzel S."/>
            <person name="Neulinger S.C."/>
        </authorList>
    </citation>
    <scope>NUCLEOTIDE SEQUENCE [LARGE SCALE GENOMIC DNA]</scope>
    <source>
        <strain evidence="6 7">DSM 161</strain>
    </source>
</reference>
<feature type="domain" description="Flagellin C-terminal" evidence="5">
    <location>
        <begin position="211"/>
        <end position="295"/>
    </location>
</feature>
<keyword evidence="3" id="KW-0964">Secreted</keyword>
<comment type="caution">
    <text evidence="6">The sequence shown here is derived from an EMBL/GenBank/DDBJ whole genome shotgun (WGS) entry which is preliminary data.</text>
</comment>
<dbReference type="Pfam" id="PF00700">
    <property type="entry name" value="Flagellin_C"/>
    <property type="match status" value="1"/>
</dbReference>
<evidence type="ECO:0000256" key="3">
    <source>
        <dbReference type="RuleBase" id="RU362073"/>
    </source>
</evidence>
<evidence type="ECO:0000259" key="5">
    <source>
        <dbReference type="Pfam" id="PF00700"/>
    </source>
</evidence>
<organism evidence="6 7">
    <name type="scientific">Rhodopila globiformis</name>
    <name type="common">Rhodopseudomonas globiformis</name>
    <dbReference type="NCBI Taxonomy" id="1071"/>
    <lineage>
        <taxon>Bacteria</taxon>
        <taxon>Pseudomonadati</taxon>
        <taxon>Pseudomonadota</taxon>
        <taxon>Alphaproteobacteria</taxon>
        <taxon>Acetobacterales</taxon>
        <taxon>Acetobacteraceae</taxon>
        <taxon>Rhodopila</taxon>
    </lineage>
</organism>
<proteinExistence type="inferred from homology"/>
<keyword evidence="7" id="KW-1185">Reference proteome</keyword>
<dbReference type="GO" id="GO:0005198">
    <property type="term" value="F:structural molecule activity"/>
    <property type="evidence" value="ECO:0007669"/>
    <property type="project" value="UniProtKB-UniRule"/>
</dbReference>
<dbReference type="GO" id="GO:0005576">
    <property type="term" value="C:extracellular region"/>
    <property type="evidence" value="ECO:0007669"/>
    <property type="project" value="UniProtKB-SubCell"/>
</dbReference>
<dbReference type="Pfam" id="PF00669">
    <property type="entry name" value="Flagellin_N"/>
    <property type="match status" value="1"/>
</dbReference>
<dbReference type="PANTHER" id="PTHR42792:SF2">
    <property type="entry name" value="FLAGELLIN"/>
    <property type="match status" value="1"/>
</dbReference>
<comment type="function">
    <text evidence="3">Flagellin is the subunit protein which polymerizes to form the filaments of bacterial flagella.</text>
</comment>
<evidence type="ECO:0000259" key="4">
    <source>
        <dbReference type="Pfam" id="PF00669"/>
    </source>
</evidence>
<dbReference type="SUPFAM" id="SSF64518">
    <property type="entry name" value="Phase 1 flagellin"/>
    <property type="match status" value="1"/>
</dbReference>
<comment type="subcellular location">
    <subcellularLocation>
        <location evidence="3">Secreted</location>
    </subcellularLocation>
    <subcellularLocation>
        <location evidence="3">Bacterial flagellum</location>
    </subcellularLocation>
</comment>
<keyword evidence="2 3" id="KW-0975">Bacterial flagellum</keyword>
<comment type="similarity">
    <text evidence="1 3">Belongs to the bacterial flagellin family.</text>
</comment>
<dbReference type="Proteomes" id="UP000239724">
    <property type="component" value="Unassembled WGS sequence"/>
</dbReference>
<sequence>MGAITMTSILTNTGAMIALQSLQATDNNLSNVQNQISTGLAIQGPSQNAAVWTVATTMQANVASLNQVSSDLGNADSILGTAVSGATQITSLVSQIRAQVASYTDTATNQTATQASVAQLVNQIQATVSSSSFNGVDLLDGTQSNGLTFMAATNNSYAGGATSPTITVANTATANLGTTGTAAAVSAFFTLLTSSGLGAITSQTALDGALSTIDSYMSTVQTQASSLGSTQSNVSSQQIFVQNLASTFTTGAGNMVDANMEAESAQLTALQTQQQLGAQALSIANQAPQMILKLFGG</sequence>
<dbReference type="InterPro" id="IPR046358">
    <property type="entry name" value="Flagellin_C"/>
</dbReference>
<dbReference type="InterPro" id="IPR001029">
    <property type="entry name" value="Flagellin_N"/>
</dbReference>
<dbReference type="EMBL" id="NHRY01000254">
    <property type="protein sequence ID" value="PPQ27764.1"/>
    <property type="molecule type" value="Genomic_DNA"/>
</dbReference>
<name>A0A2S6MZF8_RHOGL</name>
<dbReference type="GO" id="GO:0009288">
    <property type="term" value="C:bacterial-type flagellum"/>
    <property type="evidence" value="ECO:0007669"/>
    <property type="project" value="UniProtKB-SubCell"/>
</dbReference>
<dbReference type="PANTHER" id="PTHR42792">
    <property type="entry name" value="FLAGELLIN"/>
    <property type="match status" value="1"/>
</dbReference>
<evidence type="ECO:0000313" key="6">
    <source>
        <dbReference type="EMBL" id="PPQ27764.1"/>
    </source>
</evidence>
<dbReference type="Gene3D" id="1.20.1330.10">
    <property type="entry name" value="f41 fragment of flagellin, N-terminal domain"/>
    <property type="match status" value="1"/>
</dbReference>
<accession>A0A2S6MZF8</accession>
<gene>
    <name evidence="6" type="ORF">CCS01_26615</name>
</gene>
<protein>
    <recommendedName>
        <fullName evidence="3">Flagellin</fullName>
    </recommendedName>
</protein>
<evidence type="ECO:0000256" key="2">
    <source>
        <dbReference type="ARBA" id="ARBA00023143"/>
    </source>
</evidence>
<dbReference type="InterPro" id="IPR001492">
    <property type="entry name" value="Flagellin"/>
</dbReference>
<evidence type="ECO:0000256" key="1">
    <source>
        <dbReference type="ARBA" id="ARBA00005709"/>
    </source>
</evidence>